<feature type="coiled-coil region" evidence="1">
    <location>
        <begin position="94"/>
        <end position="121"/>
    </location>
</feature>
<comment type="caution">
    <text evidence="2">The sequence shown here is derived from an EMBL/GenBank/DDBJ whole genome shotgun (WGS) entry which is preliminary data.</text>
</comment>
<dbReference type="Proteomes" id="UP000037069">
    <property type="component" value="Unassembled WGS sequence"/>
</dbReference>
<keyword evidence="3" id="KW-1185">Reference proteome</keyword>
<keyword evidence="1" id="KW-0175">Coiled coil</keyword>
<dbReference type="AlphaFoldDB" id="A0A0L0BMG9"/>
<protein>
    <submittedName>
        <fullName evidence="2">Uncharacterized protein</fullName>
    </submittedName>
</protein>
<reference evidence="2 3" key="1">
    <citation type="journal article" date="2015" name="Nat. Commun.">
        <title>Lucilia cuprina genome unlocks parasitic fly biology to underpin future interventions.</title>
        <authorList>
            <person name="Anstead C.A."/>
            <person name="Korhonen P.K."/>
            <person name="Young N.D."/>
            <person name="Hall R.S."/>
            <person name="Jex A.R."/>
            <person name="Murali S.C."/>
            <person name="Hughes D.S."/>
            <person name="Lee S.F."/>
            <person name="Perry T."/>
            <person name="Stroehlein A.J."/>
            <person name="Ansell B.R."/>
            <person name="Breugelmans B."/>
            <person name="Hofmann A."/>
            <person name="Qu J."/>
            <person name="Dugan S."/>
            <person name="Lee S.L."/>
            <person name="Chao H."/>
            <person name="Dinh H."/>
            <person name="Han Y."/>
            <person name="Doddapaneni H.V."/>
            <person name="Worley K.C."/>
            <person name="Muzny D.M."/>
            <person name="Ioannidis P."/>
            <person name="Waterhouse R.M."/>
            <person name="Zdobnov E.M."/>
            <person name="James P.J."/>
            <person name="Bagnall N.H."/>
            <person name="Kotze A.C."/>
            <person name="Gibbs R.A."/>
            <person name="Richards S."/>
            <person name="Batterham P."/>
            <person name="Gasser R.B."/>
        </authorList>
    </citation>
    <scope>NUCLEOTIDE SEQUENCE [LARGE SCALE GENOMIC DNA]</scope>
    <source>
        <strain evidence="2 3">LS</strain>
        <tissue evidence="2">Full body</tissue>
    </source>
</reference>
<name>A0A0L0BMG9_LUCCU</name>
<evidence type="ECO:0000256" key="1">
    <source>
        <dbReference type="SAM" id="Coils"/>
    </source>
</evidence>
<accession>A0A0L0BMG9</accession>
<dbReference type="EMBL" id="JRES01001653">
    <property type="protein sequence ID" value="KNC21128.1"/>
    <property type="molecule type" value="Genomic_DNA"/>
</dbReference>
<evidence type="ECO:0000313" key="2">
    <source>
        <dbReference type="EMBL" id="KNC21128.1"/>
    </source>
</evidence>
<gene>
    <name evidence="2" type="ORF">FF38_10314</name>
</gene>
<dbReference type="OMA" id="PTIYHEW"/>
<dbReference type="OrthoDB" id="7741006at2759"/>
<evidence type="ECO:0000313" key="3">
    <source>
        <dbReference type="Proteomes" id="UP000037069"/>
    </source>
</evidence>
<proteinExistence type="predicted"/>
<sequence length="163" mass="17981">MTPDIITKATMTAVTATAITSSITKAIYTVSPSTAATKTLLSTTLSSSPTRTATISATSPSTTSIVQRHRLTIEKLRHRVHQILKCVINLHIDILVLESNVNQLLDEVKEFNADLMEVKRLDDLIETLRDYSGPTIYHEWPFPLVCQATIDEADLAQTLNTTT</sequence>
<organism evidence="2 3">
    <name type="scientific">Lucilia cuprina</name>
    <name type="common">Green bottle fly</name>
    <name type="synonym">Australian sheep blowfly</name>
    <dbReference type="NCBI Taxonomy" id="7375"/>
    <lineage>
        <taxon>Eukaryota</taxon>
        <taxon>Metazoa</taxon>
        <taxon>Ecdysozoa</taxon>
        <taxon>Arthropoda</taxon>
        <taxon>Hexapoda</taxon>
        <taxon>Insecta</taxon>
        <taxon>Pterygota</taxon>
        <taxon>Neoptera</taxon>
        <taxon>Endopterygota</taxon>
        <taxon>Diptera</taxon>
        <taxon>Brachycera</taxon>
        <taxon>Muscomorpha</taxon>
        <taxon>Oestroidea</taxon>
        <taxon>Calliphoridae</taxon>
        <taxon>Luciliinae</taxon>
        <taxon>Lucilia</taxon>
    </lineage>
</organism>